<dbReference type="RefSeq" id="XP_030765405.1">
    <property type="nucleotide sequence ID" value="XM_030909545.1"/>
</dbReference>
<evidence type="ECO:0000256" key="2">
    <source>
        <dbReference type="SAM" id="SignalP"/>
    </source>
</evidence>
<feature type="region of interest" description="Disordered" evidence="1">
    <location>
        <begin position="69"/>
        <end position="95"/>
    </location>
</feature>
<dbReference type="InParanoid" id="A0A6J2YRJ4"/>
<dbReference type="AlphaFoldDB" id="A0A6J2YRJ4"/>
<reference evidence="4" key="1">
    <citation type="submission" date="2025-08" db="UniProtKB">
        <authorList>
            <consortium name="RefSeq"/>
        </authorList>
    </citation>
    <scope>IDENTIFICATION</scope>
    <source>
        <tissue evidence="4">Gonads</tissue>
    </source>
</reference>
<accession>A0A6J2YRJ4</accession>
<dbReference type="OrthoDB" id="8176709at2759"/>
<feature type="chain" id="PRO_5026674869" evidence="2">
    <location>
        <begin position="20"/>
        <end position="361"/>
    </location>
</feature>
<organism evidence="3 4">
    <name type="scientific">Sitophilus oryzae</name>
    <name type="common">Rice weevil</name>
    <name type="synonym">Curculio oryzae</name>
    <dbReference type="NCBI Taxonomy" id="7048"/>
    <lineage>
        <taxon>Eukaryota</taxon>
        <taxon>Metazoa</taxon>
        <taxon>Ecdysozoa</taxon>
        <taxon>Arthropoda</taxon>
        <taxon>Hexapoda</taxon>
        <taxon>Insecta</taxon>
        <taxon>Pterygota</taxon>
        <taxon>Neoptera</taxon>
        <taxon>Endopterygota</taxon>
        <taxon>Coleoptera</taxon>
        <taxon>Polyphaga</taxon>
        <taxon>Cucujiformia</taxon>
        <taxon>Curculionidae</taxon>
        <taxon>Dryophthorinae</taxon>
        <taxon>Sitophilus</taxon>
    </lineage>
</organism>
<feature type="signal peptide" evidence="2">
    <location>
        <begin position="1"/>
        <end position="19"/>
    </location>
</feature>
<dbReference type="Proteomes" id="UP000504635">
    <property type="component" value="Unplaced"/>
</dbReference>
<protein>
    <submittedName>
        <fullName evidence="4">Uncharacterized protein LOC115889522</fullName>
    </submittedName>
</protein>
<dbReference type="KEGG" id="soy:115889522"/>
<proteinExistence type="predicted"/>
<keyword evidence="2" id="KW-0732">Signal</keyword>
<evidence type="ECO:0000256" key="1">
    <source>
        <dbReference type="SAM" id="MobiDB-lite"/>
    </source>
</evidence>
<name>A0A6J2YRJ4_SITOR</name>
<evidence type="ECO:0000313" key="3">
    <source>
        <dbReference type="Proteomes" id="UP000504635"/>
    </source>
</evidence>
<sequence>MKIFLPFLMFLVYVTIVSGFGNTEDRFIKKYAMMKIYESCFGPDVVRQIRQEMKVACAKCASYELPVTTPAPPPSSTTEEPHQNDASNGLPASPNAAFAPGTSPIDVEKLHQAIMAYRPSIPQSPLRPAAFGQGPLNNFYSPVAYANPALQNGGLPFFYPGYQQIPFSPYGGYPMVGQQYYPGNNRMSRDMDIRGQIEAITSRMSGKVKNVTCVMQELGYLDENLEPNFNKISERIGNLPVEDELKRDMQDGVSFCRQFSQCVPEVNKEKSPLSREFIRPMFFFKCYKHKKLESCIMKDVREKYAGVSDDFENGDVDLRRTGRKGKSENFDEKENHIDEFASSIYDFLYASDAGFDIDGLF</sequence>
<keyword evidence="3" id="KW-1185">Reference proteome</keyword>
<evidence type="ECO:0000313" key="4">
    <source>
        <dbReference type="RefSeq" id="XP_030765405.1"/>
    </source>
</evidence>
<gene>
    <name evidence="4" type="primary">LOC115889522</name>
</gene>
<dbReference type="GeneID" id="115889522"/>